<accession>A0ABS3D1X2</accession>
<evidence type="ECO:0000313" key="1">
    <source>
        <dbReference type="EMBL" id="MBN7822626.1"/>
    </source>
</evidence>
<evidence type="ECO:0008006" key="3">
    <source>
        <dbReference type="Google" id="ProtNLM"/>
    </source>
</evidence>
<keyword evidence="2" id="KW-1185">Reference proteome</keyword>
<name>A0ABS3D1X2_9ALTE</name>
<gene>
    <name evidence="1" type="ORF">J0A65_22375</name>
</gene>
<dbReference type="Proteomes" id="UP000663992">
    <property type="component" value="Unassembled WGS sequence"/>
</dbReference>
<proteinExistence type="predicted"/>
<reference evidence="1 2" key="1">
    <citation type="submission" date="2021-03" db="EMBL/GenBank/DDBJ databases">
        <title>novel species isolated from a fishpond in China.</title>
        <authorList>
            <person name="Lu H."/>
            <person name="Cai Z."/>
        </authorList>
    </citation>
    <scope>NUCLEOTIDE SEQUENCE [LARGE SCALE GENOMIC DNA]</scope>
    <source>
        <strain evidence="1 2">Y57</strain>
    </source>
</reference>
<comment type="caution">
    <text evidence="1">The sequence shown here is derived from an EMBL/GenBank/DDBJ whole genome shotgun (WGS) entry which is preliminary data.</text>
</comment>
<dbReference type="RefSeq" id="WP_206596529.1">
    <property type="nucleotide sequence ID" value="NZ_JAFKCS010000116.1"/>
</dbReference>
<evidence type="ECO:0000313" key="2">
    <source>
        <dbReference type="Proteomes" id="UP000663992"/>
    </source>
</evidence>
<sequence>MKNGIGVITGDLYKSSIGYERGLPYLKSMETVLKNLEHLDMFSIQQVDIFRGDFFQITLSEPAYFLDLAVYLRSHLISLSDDIEMKYDARLSLSYSEIDLSAELKNRSYFEDAYLLSGRGLDHMPKNTMMIFSSKIEKWHKSFSGPIRLLDYIVSSLSKPQAQVLSEIIIERRINALELSKKTGKTQQNIYKLIDRGGIRQIFDFLENSRDQIHYLRR</sequence>
<organism evidence="1 2">
    <name type="scientific">Bowmanella yangjiangensis</name>
    <dbReference type="NCBI Taxonomy" id="2811230"/>
    <lineage>
        <taxon>Bacteria</taxon>
        <taxon>Pseudomonadati</taxon>
        <taxon>Pseudomonadota</taxon>
        <taxon>Gammaproteobacteria</taxon>
        <taxon>Alteromonadales</taxon>
        <taxon>Alteromonadaceae</taxon>
        <taxon>Bowmanella</taxon>
    </lineage>
</organism>
<protein>
    <recommendedName>
        <fullName evidence="3">Transcriptional regulator</fullName>
    </recommendedName>
</protein>
<dbReference type="EMBL" id="JAFKCS010000116">
    <property type="protein sequence ID" value="MBN7822626.1"/>
    <property type="molecule type" value="Genomic_DNA"/>
</dbReference>